<dbReference type="AlphaFoldDB" id="A0A0B7MGK5"/>
<proteinExistence type="predicted"/>
<dbReference type="Gene3D" id="3.10.450.530">
    <property type="entry name" value="Ribonuclease toxin, BrnT, of type II toxin-antitoxin system"/>
    <property type="match status" value="1"/>
</dbReference>
<dbReference type="Proteomes" id="UP000046155">
    <property type="component" value="Unassembled WGS sequence"/>
</dbReference>
<evidence type="ECO:0000313" key="1">
    <source>
        <dbReference type="EMBL" id="CEO89215.1"/>
    </source>
</evidence>
<accession>A0A0B7MGK5</accession>
<sequence>MKIKRFDWDNTNIEHIARHNVTPDEAEEAFIDALFRKGRDRRLLVYGVTDAGRYLLVVVILKPDGVARVITARDMSRSERRYYLREKGVW</sequence>
<gene>
    <name evidence="1" type="ORF">SSCH_420007</name>
</gene>
<dbReference type="EMBL" id="CDRZ01000239">
    <property type="protein sequence ID" value="CEO89215.1"/>
    <property type="molecule type" value="Genomic_DNA"/>
</dbReference>
<evidence type="ECO:0000313" key="2">
    <source>
        <dbReference type="Proteomes" id="UP000046155"/>
    </source>
</evidence>
<reference evidence="2" key="1">
    <citation type="submission" date="2015-01" db="EMBL/GenBank/DDBJ databases">
        <authorList>
            <person name="Manzoor Shahid"/>
            <person name="Zubair Saima"/>
        </authorList>
    </citation>
    <scope>NUCLEOTIDE SEQUENCE [LARGE SCALE GENOMIC DNA]</scope>
    <source>
        <strain evidence="2">Sp3</strain>
    </source>
</reference>
<dbReference type="InterPro" id="IPR038573">
    <property type="entry name" value="BrnT_sf"/>
</dbReference>
<organism evidence="1 2">
    <name type="scientific">Syntrophaceticus schinkii</name>
    <dbReference type="NCBI Taxonomy" id="499207"/>
    <lineage>
        <taxon>Bacteria</taxon>
        <taxon>Bacillati</taxon>
        <taxon>Bacillota</taxon>
        <taxon>Clostridia</taxon>
        <taxon>Thermoanaerobacterales</taxon>
        <taxon>Thermoanaerobacterales Family III. Incertae Sedis</taxon>
        <taxon>Syntrophaceticus</taxon>
    </lineage>
</organism>
<keyword evidence="2" id="KW-1185">Reference proteome</keyword>
<dbReference type="InterPro" id="IPR007460">
    <property type="entry name" value="BrnT_toxin"/>
</dbReference>
<protein>
    <recommendedName>
        <fullName evidence="3">BrnT family toxin</fullName>
    </recommendedName>
</protein>
<evidence type="ECO:0008006" key="3">
    <source>
        <dbReference type="Google" id="ProtNLM"/>
    </source>
</evidence>
<name>A0A0B7MGK5_9FIRM</name>
<dbReference type="Pfam" id="PF04365">
    <property type="entry name" value="BrnT_toxin"/>
    <property type="match status" value="1"/>
</dbReference>